<dbReference type="EMBL" id="VOAH01000010">
    <property type="protein sequence ID" value="TVP40048.1"/>
    <property type="molecule type" value="Genomic_DNA"/>
</dbReference>
<dbReference type="AlphaFoldDB" id="A0A557STY5"/>
<comment type="caution">
    <text evidence="1">The sequence shown here is derived from an EMBL/GenBank/DDBJ whole genome shotgun (WGS) entry which is preliminary data.</text>
</comment>
<evidence type="ECO:0000313" key="2">
    <source>
        <dbReference type="Proteomes" id="UP000315289"/>
    </source>
</evidence>
<gene>
    <name evidence="1" type="ORF">NARC_100110</name>
</gene>
<reference evidence="1 2" key="1">
    <citation type="journal article" date="2019" name="Front. Microbiol.">
        <title>Ammonia Oxidation by the Arctic Terrestrial Thaumarchaeote Candidatus Nitrosocosmicus arcticus Is Stimulated by Increasing Temperatures.</title>
        <authorList>
            <person name="Alves R.J.E."/>
            <person name="Kerou M."/>
            <person name="Zappe A."/>
            <person name="Bittner R."/>
            <person name="Abby S.S."/>
            <person name="Schmidt H.A."/>
            <person name="Pfeifer K."/>
            <person name="Schleper C."/>
        </authorList>
    </citation>
    <scope>NUCLEOTIDE SEQUENCE [LARGE SCALE GENOMIC DNA]</scope>
    <source>
        <strain evidence="1 2">Kfb</strain>
    </source>
</reference>
<organism evidence="1 2">
    <name type="scientific">Candidatus Nitrosocosmicus arcticus</name>
    <dbReference type="NCBI Taxonomy" id="2035267"/>
    <lineage>
        <taxon>Archaea</taxon>
        <taxon>Nitrososphaerota</taxon>
        <taxon>Nitrososphaeria</taxon>
        <taxon>Nitrososphaerales</taxon>
        <taxon>Nitrososphaeraceae</taxon>
        <taxon>Candidatus Nitrosocosmicus</taxon>
    </lineage>
</organism>
<proteinExistence type="predicted"/>
<evidence type="ECO:0000313" key="1">
    <source>
        <dbReference type="EMBL" id="TVP40048.1"/>
    </source>
</evidence>
<keyword evidence="2" id="KW-1185">Reference proteome</keyword>
<accession>A0A557STY5</accession>
<name>A0A557STY5_9ARCH</name>
<protein>
    <submittedName>
        <fullName evidence="1">Uncharacterized protein</fullName>
    </submittedName>
</protein>
<sequence>MNNMNSHTKRIGTIFVFSILLVLVSGFAPSIFINVNALDFDLSDFECIVPVGNIGDNICSEDNSVTQETNNVDNSVTDNSDDDTTISDSFNTSFSQTCGNNSASENSSLVATGNNVTCEIANGVPAIAPSTLSLS</sequence>
<dbReference type="Proteomes" id="UP000315289">
    <property type="component" value="Unassembled WGS sequence"/>
</dbReference>